<dbReference type="InterPro" id="IPR035709">
    <property type="entry name" value="YoaB-like"/>
</dbReference>
<keyword evidence="2" id="KW-1185">Reference proteome</keyword>
<evidence type="ECO:0000313" key="2">
    <source>
        <dbReference type="Proteomes" id="UP000189632"/>
    </source>
</evidence>
<dbReference type="CDD" id="cd06150">
    <property type="entry name" value="YjgF_YER057c_UK114_like_2"/>
    <property type="match status" value="1"/>
</dbReference>
<gene>
    <name evidence="1" type="ORF">BBC0122_004140</name>
</gene>
<dbReference type="Gene3D" id="3.30.1330.40">
    <property type="entry name" value="RutC-like"/>
    <property type="match status" value="1"/>
</dbReference>
<name>A0A1U9MF78_9HYPH</name>
<accession>A0A1U9MF78</accession>
<dbReference type="Pfam" id="PF01042">
    <property type="entry name" value="Ribonuc_L-PSP"/>
    <property type="match status" value="1"/>
</dbReference>
<dbReference type="PANTHER" id="PTHR47328">
    <property type="match status" value="1"/>
</dbReference>
<protein>
    <submittedName>
        <fullName evidence="1">Enamine deaminase RidA</fullName>
    </submittedName>
</protein>
<sequence length="117" mass="12806">MTIDRIDTNKRLSAAVSCGNFVFLSGQVPTTLDGDFVTQAREVLQKIDHLLDEAGSDKAHILSAQIWIKNIAKDFGAFNEVWEAWLPENCAPARAAVEANMARPNVLVEVAAIAVKR</sequence>
<dbReference type="PANTHER" id="PTHR47328:SF1">
    <property type="entry name" value="RUTC FAMILY PROTEIN YOAB"/>
    <property type="match status" value="1"/>
</dbReference>
<dbReference type="Proteomes" id="UP000189632">
    <property type="component" value="Chromosome"/>
</dbReference>
<dbReference type="InterPro" id="IPR035959">
    <property type="entry name" value="RutC-like_sf"/>
</dbReference>
<dbReference type="OrthoDB" id="9803101at2"/>
<dbReference type="SUPFAM" id="SSF55298">
    <property type="entry name" value="YjgF-like"/>
    <property type="match status" value="1"/>
</dbReference>
<dbReference type="EMBL" id="CP015625">
    <property type="protein sequence ID" value="AQT46544.1"/>
    <property type="molecule type" value="Genomic_DNA"/>
</dbReference>
<dbReference type="RefSeq" id="WP_077990834.1">
    <property type="nucleotide sequence ID" value="NZ_CAXUOT020000001.1"/>
</dbReference>
<reference evidence="1 2" key="1">
    <citation type="submission" date="2016-11" db="EMBL/GenBank/DDBJ databases">
        <title>Comparative genomics of Bartonella apis.</title>
        <authorList>
            <person name="Engel P."/>
        </authorList>
    </citation>
    <scope>NUCLEOTIDE SEQUENCE [LARGE SCALE GENOMIC DNA]</scope>
    <source>
        <strain evidence="1 2">BBC0122</strain>
    </source>
</reference>
<dbReference type="KEGG" id="bapi:BBC0122_004140"/>
<evidence type="ECO:0000313" key="1">
    <source>
        <dbReference type="EMBL" id="AQT46544.1"/>
    </source>
</evidence>
<organism evidence="1 2">
    <name type="scientific">Bartonella choladocola</name>
    <dbReference type="NCBI Taxonomy" id="2750995"/>
    <lineage>
        <taxon>Bacteria</taxon>
        <taxon>Pseudomonadati</taxon>
        <taxon>Pseudomonadota</taxon>
        <taxon>Alphaproteobacteria</taxon>
        <taxon>Hyphomicrobiales</taxon>
        <taxon>Bartonellaceae</taxon>
        <taxon>Bartonella</taxon>
    </lineage>
</organism>
<dbReference type="AlphaFoldDB" id="A0A1U9MF78"/>
<proteinExistence type="predicted"/>
<dbReference type="InterPro" id="IPR006175">
    <property type="entry name" value="YjgF/YER057c/UK114"/>
</dbReference>